<dbReference type="EMBL" id="GEDG01039609">
    <property type="protein sequence ID" value="JAP07052.1"/>
    <property type="molecule type" value="Transcribed_RNA"/>
</dbReference>
<evidence type="ECO:0000313" key="1">
    <source>
        <dbReference type="EMBL" id="JAP07052.1"/>
    </source>
</evidence>
<organism evidence="1">
    <name type="scientific">Solanum chacoense</name>
    <name type="common">Chaco potato</name>
    <dbReference type="NCBI Taxonomy" id="4108"/>
    <lineage>
        <taxon>Eukaryota</taxon>
        <taxon>Viridiplantae</taxon>
        <taxon>Streptophyta</taxon>
        <taxon>Embryophyta</taxon>
        <taxon>Tracheophyta</taxon>
        <taxon>Spermatophyta</taxon>
        <taxon>Magnoliopsida</taxon>
        <taxon>eudicotyledons</taxon>
        <taxon>Gunneridae</taxon>
        <taxon>Pentapetalae</taxon>
        <taxon>asterids</taxon>
        <taxon>lamiids</taxon>
        <taxon>Solanales</taxon>
        <taxon>Solanaceae</taxon>
        <taxon>Solanoideae</taxon>
        <taxon>Solaneae</taxon>
        <taxon>Solanum</taxon>
    </lineage>
</organism>
<sequence length="61" mass="7188">QKEIPSSYMDEGSTLTVWKPNCGVENVSPQPISIIKRWSQDKNFTYIQELTLEQKRRCQEE</sequence>
<feature type="non-terminal residue" evidence="1">
    <location>
        <position position="1"/>
    </location>
</feature>
<protein>
    <submittedName>
        <fullName evidence="1">Putative ovule protein</fullName>
    </submittedName>
</protein>
<name>A0A0V0GFQ4_SOLCH</name>
<reference evidence="1" key="1">
    <citation type="submission" date="2015-12" db="EMBL/GenBank/DDBJ databases">
        <title>Gene expression during late stages of embryo sac development: a critical building block for successful pollen-pistil interactions.</title>
        <authorList>
            <person name="Liu Y."/>
            <person name="Joly V."/>
            <person name="Sabar M."/>
            <person name="Matton D.P."/>
        </authorList>
    </citation>
    <scope>NUCLEOTIDE SEQUENCE</scope>
</reference>
<dbReference type="AlphaFoldDB" id="A0A0V0GFQ4"/>
<accession>A0A0V0GFQ4</accession>
<proteinExistence type="predicted"/>